<dbReference type="Pfam" id="PF00135">
    <property type="entry name" value="COesterase"/>
    <property type="match status" value="1"/>
</dbReference>
<evidence type="ECO:0000256" key="4">
    <source>
        <dbReference type="SAM" id="Phobius"/>
    </source>
</evidence>
<keyword evidence="7" id="KW-1185">Reference proteome</keyword>
<evidence type="ECO:0000256" key="3">
    <source>
        <dbReference type="RuleBase" id="RU361235"/>
    </source>
</evidence>
<gene>
    <name evidence="6" type="ORF">SUNI508_05217</name>
</gene>
<dbReference type="EC" id="3.1.1.-" evidence="3"/>
<evidence type="ECO:0000259" key="5">
    <source>
        <dbReference type="Pfam" id="PF00135"/>
    </source>
</evidence>
<evidence type="ECO:0000313" key="6">
    <source>
        <dbReference type="EMBL" id="KAK9421917.1"/>
    </source>
</evidence>
<keyword evidence="2 3" id="KW-0378">Hydrolase</keyword>
<evidence type="ECO:0000256" key="2">
    <source>
        <dbReference type="ARBA" id="ARBA00022801"/>
    </source>
</evidence>
<dbReference type="InterPro" id="IPR019826">
    <property type="entry name" value="Carboxylesterase_B_AS"/>
</dbReference>
<dbReference type="Gene3D" id="3.40.50.1820">
    <property type="entry name" value="alpha/beta hydrolase"/>
    <property type="match status" value="1"/>
</dbReference>
<dbReference type="InterPro" id="IPR002018">
    <property type="entry name" value="CarbesteraseB"/>
</dbReference>
<keyword evidence="4" id="KW-0472">Membrane</keyword>
<sequence length="606" mass="65999">MESHVKPTPVVAPATGQGAGSIDKALSTALGRIHSKLRPWHLYTLLAASLLAMVLAIVLVHVREEHRKSALIQAQVNTPSSPSDARVNLGYSQYQGTILGNGIAQYLGLRFAKSPTEELRWRAPVEAERVEGDQAADTFGKICLGISAALPSDTEGEDCLFANVWAPANATVDSKLPVWLFIQGGGYTANSNANWNGSYVVEASGRNIVFVNFNYRVGLYGFLAGEKVRADGDLNVGLLDQRMIMQWVTKYITQFGGDPAHVVINGVSAGAGSVAHHLTAYGGADENLFHGAIAESVFIPAQPQVFELEWQLDRLLSQLGCNDVDDPMSCLRGKDIESLQAANVPSPFPGRLSTPLPLFYWGPCIDGNFIRDYPSIMFENGDFVNVPVLFGTDNNEGSYFGVNASTAEEVAVFFQNNYPHLNDTDAVEILKYYPLLPQVPDHAAWFPSAARAYGEATFICPNILVLDSIQTKLNSSSSALVQAWAYRYNVLASENAQLGLGVPHTWETWAVFGPDSINGVGGAPVSYYGVDAGIVPIVMHYWISFVRTLDPNVLRYPGAPEWTTWDNEAEQQQLKFETGNVGMEAAASDLRSRCVMWKALGVLMEQ</sequence>
<dbReference type="InterPro" id="IPR050654">
    <property type="entry name" value="AChE-related_enzymes"/>
</dbReference>
<comment type="similarity">
    <text evidence="1 3">Belongs to the type-B carboxylesterase/lipase family.</text>
</comment>
<dbReference type="PROSITE" id="PS00122">
    <property type="entry name" value="CARBOXYLESTERASE_B_1"/>
    <property type="match status" value="1"/>
</dbReference>
<dbReference type="GO" id="GO:0016787">
    <property type="term" value="F:hydrolase activity"/>
    <property type="evidence" value="ECO:0007669"/>
    <property type="project" value="UniProtKB-KW"/>
</dbReference>
<keyword evidence="4" id="KW-1133">Transmembrane helix</keyword>
<dbReference type="Proteomes" id="UP001408356">
    <property type="component" value="Unassembled WGS sequence"/>
</dbReference>
<dbReference type="SUPFAM" id="SSF53474">
    <property type="entry name" value="alpha/beta-Hydrolases"/>
    <property type="match status" value="1"/>
</dbReference>
<feature type="domain" description="Carboxylesterase type B" evidence="5">
    <location>
        <begin position="92"/>
        <end position="584"/>
    </location>
</feature>
<dbReference type="PANTHER" id="PTHR43918">
    <property type="entry name" value="ACETYLCHOLINESTERASE"/>
    <property type="match status" value="1"/>
</dbReference>
<reference evidence="6 7" key="1">
    <citation type="journal article" date="2024" name="J. Plant Pathol.">
        <title>Sequence and assembly of the genome of Seiridium unicorne, isolate CBS 538.82, causal agent of cypress canker disease.</title>
        <authorList>
            <person name="Scali E."/>
            <person name="Rocca G.D."/>
            <person name="Danti R."/>
            <person name="Garbelotto M."/>
            <person name="Barberini S."/>
            <person name="Baroncelli R."/>
            <person name="Emiliani G."/>
        </authorList>
    </citation>
    <scope>NUCLEOTIDE SEQUENCE [LARGE SCALE GENOMIC DNA]</scope>
    <source>
        <strain evidence="6 7">BM-138-508</strain>
    </source>
</reference>
<proteinExistence type="inferred from homology"/>
<accession>A0ABR2V4U3</accession>
<dbReference type="InterPro" id="IPR029058">
    <property type="entry name" value="AB_hydrolase_fold"/>
</dbReference>
<feature type="transmembrane region" description="Helical" evidence="4">
    <location>
        <begin position="40"/>
        <end position="62"/>
    </location>
</feature>
<protein>
    <recommendedName>
        <fullName evidence="3">Carboxylic ester hydrolase</fullName>
        <ecNumber evidence="3">3.1.1.-</ecNumber>
    </recommendedName>
</protein>
<evidence type="ECO:0000313" key="7">
    <source>
        <dbReference type="Proteomes" id="UP001408356"/>
    </source>
</evidence>
<keyword evidence="4" id="KW-0812">Transmembrane</keyword>
<organism evidence="6 7">
    <name type="scientific">Seiridium unicorne</name>
    <dbReference type="NCBI Taxonomy" id="138068"/>
    <lineage>
        <taxon>Eukaryota</taxon>
        <taxon>Fungi</taxon>
        <taxon>Dikarya</taxon>
        <taxon>Ascomycota</taxon>
        <taxon>Pezizomycotina</taxon>
        <taxon>Sordariomycetes</taxon>
        <taxon>Xylariomycetidae</taxon>
        <taxon>Amphisphaeriales</taxon>
        <taxon>Sporocadaceae</taxon>
        <taxon>Seiridium</taxon>
    </lineage>
</organism>
<name>A0ABR2V4U3_9PEZI</name>
<dbReference type="PANTHER" id="PTHR43918:SF4">
    <property type="entry name" value="CARBOXYLIC ESTER HYDROLASE"/>
    <property type="match status" value="1"/>
</dbReference>
<comment type="caution">
    <text evidence="6">The sequence shown here is derived from an EMBL/GenBank/DDBJ whole genome shotgun (WGS) entry which is preliminary data.</text>
</comment>
<evidence type="ECO:0000256" key="1">
    <source>
        <dbReference type="ARBA" id="ARBA00005964"/>
    </source>
</evidence>
<dbReference type="EMBL" id="JARVKF010000146">
    <property type="protein sequence ID" value="KAK9421917.1"/>
    <property type="molecule type" value="Genomic_DNA"/>
</dbReference>